<reference evidence="2 3" key="1">
    <citation type="journal article" date="2019" name="Plant Biotechnol. J.">
        <title>The red bayberry genome and genetic basis of sex determination.</title>
        <authorList>
            <person name="Jia H.M."/>
            <person name="Jia H.J."/>
            <person name="Cai Q.L."/>
            <person name="Wang Y."/>
            <person name="Zhao H.B."/>
            <person name="Yang W.F."/>
            <person name="Wang G.Y."/>
            <person name="Li Y.H."/>
            <person name="Zhan D.L."/>
            <person name="Shen Y.T."/>
            <person name="Niu Q.F."/>
            <person name="Chang L."/>
            <person name="Qiu J."/>
            <person name="Zhao L."/>
            <person name="Xie H.B."/>
            <person name="Fu W.Y."/>
            <person name="Jin J."/>
            <person name="Li X.W."/>
            <person name="Jiao Y."/>
            <person name="Zhou C.C."/>
            <person name="Tu T."/>
            <person name="Chai C.Y."/>
            <person name="Gao J.L."/>
            <person name="Fan L.J."/>
            <person name="van de Weg E."/>
            <person name="Wang J.Y."/>
            <person name="Gao Z.S."/>
        </authorList>
    </citation>
    <scope>NUCLEOTIDE SEQUENCE [LARGE SCALE GENOMIC DNA]</scope>
    <source>
        <tissue evidence="2">Leaves</tissue>
    </source>
</reference>
<evidence type="ECO:0000313" key="2">
    <source>
        <dbReference type="EMBL" id="KAB1200466.1"/>
    </source>
</evidence>
<sequence>MEALSESERTREEVDHQQQQQTNKITFGCSIDSLLKEIDLPNMHFQISGAMDGDISIFIWRHPRIVRRRVNFSSNIKLLVGSASSLQGSLMFPFTMSP</sequence>
<dbReference type="EMBL" id="RXIC02000160">
    <property type="protein sequence ID" value="KAB1200466.1"/>
    <property type="molecule type" value="Genomic_DNA"/>
</dbReference>
<proteinExistence type="predicted"/>
<gene>
    <name evidence="2" type="ORF">CJ030_MR0G007156</name>
</gene>
<name>A0A6A1UJY0_9ROSI</name>
<dbReference type="Proteomes" id="UP000516437">
    <property type="component" value="Unassembled WGS sequence"/>
</dbReference>
<keyword evidence="3" id="KW-1185">Reference proteome</keyword>
<feature type="compositionally biased region" description="Basic and acidic residues" evidence="1">
    <location>
        <begin position="1"/>
        <end position="16"/>
    </location>
</feature>
<organism evidence="2 3">
    <name type="scientific">Morella rubra</name>
    <name type="common">Chinese bayberry</name>
    <dbReference type="NCBI Taxonomy" id="262757"/>
    <lineage>
        <taxon>Eukaryota</taxon>
        <taxon>Viridiplantae</taxon>
        <taxon>Streptophyta</taxon>
        <taxon>Embryophyta</taxon>
        <taxon>Tracheophyta</taxon>
        <taxon>Spermatophyta</taxon>
        <taxon>Magnoliopsida</taxon>
        <taxon>eudicotyledons</taxon>
        <taxon>Gunneridae</taxon>
        <taxon>Pentapetalae</taxon>
        <taxon>rosids</taxon>
        <taxon>fabids</taxon>
        <taxon>Fagales</taxon>
        <taxon>Myricaceae</taxon>
        <taxon>Morella</taxon>
    </lineage>
</organism>
<comment type="caution">
    <text evidence="2">The sequence shown here is derived from an EMBL/GenBank/DDBJ whole genome shotgun (WGS) entry which is preliminary data.</text>
</comment>
<protein>
    <submittedName>
        <fullName evidence="2">Uncharacterized protein</fullName>
    </submittedName>
</protein>
<feature type="region of interest" description="Disordered" evidence="1">
    <location>
        <begin position="1"/>
        <end position="22"/>
    </location>
</feature>
<evidence type="ECO:0000313" key="3">
    <source>
        <dbReference type="Proteomes" id="UP000516437"/>
    </source>
</evidence>
<evidence type="ECO:0000256" key="1">
    <source>
        <dbReference type="SAM" id="MobiDB-lite"/>
    </source>
</evidence>
<accession>A0A6A1UJY0</accession>
<dbReference type="AlphaFoldDB" id="A0A6A1UJY0"/>
<dbReference type="OrthoDB" id="10533887at2759"/>